<feature type="compositionally biased region" description="Polar residues" evidence="1">
    <location>
        <begin position="124"/>
        <end position="133"/>
    </location>
</feature>
<dbReference type="Pfam" id="PF00226">
    <property type="entry name" value="DnaJ"/>
    <property type="match status" value="1"/>
</dbReference>
<dbReference type="InterPro" id="IPR001623">
    <property type="entry name" value="DnaJ_domain"/>
</dbReference>
<dbReference type="InterPro" id="IPR050817">
    <property type="entry name" value="DjlA_DnaK_co-chaperone"/>
</dbReference>
<dbReference type="PROSITE" id="PS50076">
    <property type="entry name" value="DNAJ_2"/>
    <property type="match status" value="1"/>
</dbReference>
<protein>
    <submittedName>
        <fullName evidence="3">DnaJ-class molecular chaperone</fullName>
    </submittedName>
</protein>
<dbReference type="InterPro" id="IPR036869">
    <property type="entry name" value="J_dom_sf"/>
</dbReference>
<name>A0ABU1UBJ1_9MICC</name>
<feature type="domain" description="J" evidence="2">
    <location>
        <begin position="7"/>
        <end position="75"/>
    </location>
</feature>
<dbReference type="EMBL" id="JAVDVQ010000006">
    <property type="protein sequence ID" value="MDR7082532.1"/>
    <property type="molecule type" value="Genomic_DNA"/>
</dbReference>
<keyword evidence="4" id="KW-1185">Reference proteome</keyword>
<dbReference type="SUPFAM" id="SSF46565">
    <property type="entry name" value="Chaperone J-domain"/>
    <property type="match status" value="1"/>
</dbReference>
<dbReference type="RefSeq" id="WP_310055887.1">
    <property type="nucleotide sequence ID" value="NZ_JAVDVQ010000006.1"/>
</dbReference>
<dbReference type="PANTHER" id="PTHR24074">
    <property type="entry name" value="CO-CHAPERONE PROTEIN DJLA"/>
    <property type="match status" value="1"/>
</dbReference>
<proteinExistence type="predicted"/>
<sequence length="133" mass="14463">MKRDPRGYYAALHVTPDATPVEIQRAFRALMRRRHPDVGSSADAGSGAADDVRRILESFAVLRDPKSRTEYDPAAAGSGSTADGGTGSTGTTGTARSREIPVRHHRSAQPVLRVTQVRWERGPWTNTREGGRP</sequence>
<accession>A0ABU1UBJ1</accession>
<dbReference type="SMART" id="SM00271">
    <property type="entry name" value="DnaJ"/>
    <property type="match status" value="1"/>
</dbReference>
<reference evidence="3 4" key="1">
    <citation type="submission" date="2023-07" db="EMBL/GenBank/DDBJ databases">
        <title>Sorghum-associated microbial communities from plants grown in Nebraska, USA.</title>
        <authorList>
            <person name="Schachtman D."/>
        </authorList>
    </citation>
    <scope>NUCLEOTIDE SEQUENCE [LARGE SCALE GENOMIC DNA]</scope>
    <source>
        <strain evidence="3 4">BE167</strain>
    </source>
</reference>
<dbReference type="Proteomes" id="UP001252243">
    <property type="component" value="Unassembled WGS sequence"/>
</dbReference>
<evidence type="ECO:0000313" key="3">
    <source>
        <dbReference type="EMBL" id="MDR7082532.1"/>
    </source>
</evidence>
<gene>
    <name evidence="3" type="ORF">J2X01_001821</name>
</gene>
<dbReference type="Gene3D" id="1.10.287.110">
    <property type="entry name" value="DnaJ domain"/>
    <property type="match status" value="1"/>
</dbReference>
<dbReference type="CDD" id="cd06257">
    <property type="entry name" value="DnaJ"/>
    <property type="match status" value="1"/>
</dbReference>
<evidence type="ECO:0000259" key="2">
    <source>
        <dbReference type="PROSITE" id="PS50076"/>
    </source>
</evidence>
<evidence type="ECO:0000256" key="1">
    <source>
        <dbReference type="SAM" id="MobiDB-lite"/>
    </source>
</evidence>
<comment type="caution">
    <text evidence="3">The sequence shown here is derived from an EMBL/GenBank/DDBJ whole genome shotgun (WGS) entry which is preliminary data.</text>
</comment>
<evidence type="ECO:0000313" key="4">
    <source>
        <dbReference type="Proteomes" id="UP001252243"/>
    </source>
</evidence>
<organism evidence="3 4">
    <name type="scientific">Arthrobacter ginsengisoli</name>
    <dbReference type="NCBI Taxonomy" id="1356565"/>
    <lineage>
        <taxon>Bacteria</taxon>
        <taxon>Bacillati</taxon>
        <taxon>Actinomycetota</taxon>
        <taxon>Actinomycetes</taxon>
        <taxon>Micrococcales</taxon>
        <taxon>Micrococcaceae</taxon>
        <taxon>Arthrobacter</taxon>
    </lineage>
</organism>
<dbReference type="PRINTS" id="PR00625">
    <property type="entry name" value="JDOMAIN"/>
</dbReference>
<feature type="region of interest" description="Disordered" evidence="1">
    <location>
        <begin position="62"/>
        <end position="133"/>
    </location>
</feature>